<dbReference type="EMBL" id="LWDX02055336">
    <property type="protein sequence ID" value="OEL18878.1"/>
    <property type="molecule type" value="Genomic_DNA"/>
</dbReference>
<keyword evidence="3" id="KW-1185">Reference proteome</keyword>
<reference evidence="2 3" key="1">
    <citation type="submission" date="2016-09" db="EMBL/GenBank/DDBJ databases">
        <title>The draft genome of Dichanthelium oligosanthes: A C3 panicoid grass species.</title>
        <authorList>
            <person name="Studer A.J."/>
            <person name="Schnable J.C."/>
            <person name="Brutnell T.P."/>
        </authorList>
    </citation>
    <scope>NUCLEOTIDE SEQUENCE [LARGE SCALE GENOMIC DNA]</scope>
    <source>
        <strain evidence="3">cv. Kellogg 1175</strain>
        <tissue evidence="2">Leaf</tissue>
    </source>
</reference>
<organism evidence="2 3">
    <name type="scientific">Dichanthelium oligosanthes</name>
    <dbReference type="NCBI Taxonomy" id="888268"/>
    <lineage>
        <taxon>Eukaryota</taxon>
        <taxon>Viridiplantae</taxon>
        <taxon>Streptophyta</taxon>
        <taxon>Embryophyta</taxon>
        <taxon>Tracheophyta</taxon>
        <taxon>Spermatophyta</taxon>
        <taxon>Magnoliopsida</taxon>
        <taxon>Liliopsida</taxon>
        <taxon>Poales</taxon>
        <taxon>Poaceae</taxon>
        <taxon>PACMAD clade</taxon>
        <taxon>Panicoideae</taxon>
        <taxon>Panicodae</taxon>
        <taxon>Paniceae</taxon>
        <taxon>Dichantheliinae</taxon>
        <taxon>Dichanthelium</taxon>
    </lineage>
</organism>
<proteinExistence type="predicted"/>
<name>A0A1E5V1B6_9POAL</name>
<dbReference type="AlphaFoldDB" id="A0A1E5V1B6"/>
<evidence type="ECO:0000313" key="3">
    <source>
        <dbReference type="Proteomes" id="UP000095767"/>
    </source>
</evidence>
<protein>
    <submittedName>
        <fullName evidence="2">Uncharacterized protein</fullName>
    </submittedName>
</protein>
<comment type="caution">
    <text evidence="2">The sequence shown here is derived from an EMBL/GenBank/DDBJ whole genome shotgun (WGS) entry which is preliminary data.</text>
</comment>
<sequence>LALATPACMIKRRAVRGAPAHVASHPDTRPSTTRVNQQRRHALVLLEPSATKPASAGRLPACLPAAAAHGLDADPTSFRYNTIDPQLSISRLAGT</sequence>
<feature type="non-terminal residue" evidence="2">
    <location>
        <position position="1"/>
    </location>
</feature>
<accession>A0A1E5V1B6</accession>
<evidence type="ECO:0000313" key="2">
    <source>
        <dbReference type="EMBL" id="OEL18878.1"/>
    </source>
</evidence>
<evidence type="ECO:0000256" key="1">
    <source>
        <dbReference type="SAM" id="MobiDB-lite"/>
    </source>
</evidence>
<dbReference type="Proteomes" id="UP000095767">
    <property type="component" value="Unassembled WGS sequence"/>
</dbReference>
<feature type="region of interest" description="Disordered" evidence="1">
    <location>
        <begin position="17"/>
        <end position="36"/>
    </location>
</feature>
<gene>
    <name evidence="2" type="ORF">BAE44_0020102</name>
</gene>